<sequence>MVDKEDLRQQFVEAFEGADFPVNSPMDLVPALPNGPGTTFESGDFSMTAMELNTKGGGNQEFPYDNVDDLVDDIMEGLEDQGYL</sequence>
<dbReference type="EMBL" id="QMDX01000005">
    <property type="protein sequence ID" value="TSD13870.1"/>
    <property type="molecule type" value="Genomic_DNA"/>
</dbReference>
<dbReference type="AlphaFoldDB" id="A0A554NA74"/>
<accession>A0A554NA74</accession>
<dbReference type="InParanoid" id="A0A554NA74"/>
<evidence type="ECO:0000313" key="2">
    <source>
        <dbReference type="Proteomes" id="UP000319894"/>
    </source>
</evidence>
<dbReference type="InterPro" id="IPR024093">
    <property type="entry name" value="Uncharacterised_MTH865"/>
</dbReference>
<keyword evidence="2" id="KW-1185">Reference proteome</keyword>
<organism evidence="1 2">
    <name type="scientific">Haloglomus irregulare</name>
    <dbReference type="NCBI Taxonomy" id="2234134"/>
    <lineage>
        <taxon>Archaea</taxon>
        <taxon>Methanobacteriati</taxon>
        <taxon>Methanobacteriota</taxon>
        <taxon>Stenosarchaea group</taxon>
        <taxon>Halobacteria</taxon>
        <taxon>Halobacteriales</taxon>
        <taxon>Natronomonadaceae</taxon>
        <taxon>Haloglomus</taxon>
    </lineage>
</organism>
<dbReference type="OrthoDB" id="335595at2157"/>
<dbReference type="Pfam" id="PF07747">
    <property type="entry name" value="MTH865"/>
    <property type="match status" value="1"/>
</dbReference>
<dbReference type="Proteomes" id="UP000319894">
    <property type="component" value="Unassembled WGS sequence"/>
</dbReference>
<dbReference type="InterPro" id="IPR036825">
    <property type="entry name" value="MTH865-like_sf"/>
</dbReference>
<proteinExistence type="predicted"/>
<reference evidence="1 2" key="1">
    <citation type="submission" date="2018-06" db="EMBL/GenBank/DDBJ databases">
        <title>Natronomonas sp. F16-60 a new haloarchaeon isolated from a solar saltern of Isla Cristina, Huelva, Spain.</title>
        <authorList>
            <person name="Duran-Viseras A."/>
            <person name="Sanchez-Porro C."/>
            <person name="Ventosa A."/>
        </authorList>
    </citation>
    <scope>NUCLEOTIDE SEQUENCE [LARGE SCALE GENOMIC DNA]</scope>
    <source>
        <strain evidence="1 2">F16-60</strain>
    </source>
</reference>
<evidence type="ECO:0008006" key="3">
    <source>
        <dbReference type="Google" id="ProtNLM"/>
    </source>
</evidence>
<dbReference type="SUPFAM" id="SSF69025">
    <property type="entry name" value="Hypothetical protein MTH865"/>
    <property type="match status" value="1"/>
</dbReference>
<gene>
    <name evidence="1" type="ORF">DP107_09470</name>
</gene>
<protein>
    <recommendedName>
        <fullName evidence="3">MTH865-like family protein</fullName>
    </recommendedName>
</protein>
<evidence type="ECO:0000313" key="1">
    <source>
        <dbReference type="EMBL" id="TSD13870.1"/>
    </source>
</evidence>
<dbReference type="Gene3D" id="1.10.238.80">
    <property type="entry name" value="MTH865-like"/>
    <property type="match status" value="1"/>
</dbReference>
<comment type="caution">
    <text evidence="1">The sequence shown here is derived from an EMBL/GenBank/DDBJ whole genome shotgun (WGS) entry which is preliminary data.</text>
</comment>
<dbReference type="RefSeq" id="WP_144261919.1">
    <property type="nucleotide sequence ID" value="NZ_QMDX01000005.1"/>
</dbReference>
<name>A0A554NA74_9EURY</name>